<evidence type="ECO:0000313" key="3">
    <source>
        <dbReference type="Proteomes" id="UP000016932"/>
    </source>
</evidence>
<protein>
    <submittedName>
        <fullName evidence="2">Uncharacterized protein</fullName>
    </submittedName>
</protein>
<dbReference type="KEGG" id="pfj:MYCFIDRAFT_173950"/>
<gene>
    <name evidence="2" type="ORF">MYCFIDRAFT_173950</name>
</gene>
<dbReference type="GeneID" id="19333100"/>
<feature type="region of interest" description="Disordered" evidence="1">
    <location>
        <begin position="77"/>
        <end position="112"/>
    </location>
</feature>
<dbReference type="RefSeq" id="XP_007925573.1">
    <property type="nucleotide sequence ID" value="XM_007927382.1"/>
</dbReference>
<feature type="compositionally biased region" description="Low complexity" evidence="1">
    <location>
        <begin position="78"/>
        <end position="102"/>
    </location>
</feature>
<reference evidence="2 3" key="1">
    <citation type="journal article" date="2012" name="PLoS Pathog.">
        <title>Diverse lifestyles and strategies of plant pathogenesis encoded in the genomes of eighteen Dothideomycetes fungi.</title>
        <authorList>
            <person name="Ohm R.A."/>
            <person name="Feau N."/>
            <person name="Henrissat B."/>
            <person name="Schoch C.L."/>
            <person name="Horwitz B.A."/>
            <person name="Barry K.W."/>
            <person name="Condon B.J."/>
            <person name="Copeland A.C."/>
            <person name="Dhillon B."/>
            <person name="Glaser F."/>
            <person name="Hesse C.N."/>
            <person name="Kosti I."/>
            <person name="LaButti K."/>
            <person name="Lindquist E.A."/>
            <person name="Lucas S."/>
            <person name="Salamov A.A."/>
            <person name="Bradshaw R.E."/>
            <person name="Ciuffetti L."/>
            <person name="Hamelin R.C."/>
            <person name="Kema G.H.J."/>
            <person name="Lawrence C."/>
            <person name="Scott J.A."/>
            <person name="Spatafora J.W."/>
            <person name="Turgeon B.G."/>
            <person name="de Wit P.J.G.M."/>
            <person name="Zhong S."/>
            <person name="Goodwin S.B."/>
            <person name="Grigoriev I.V."/>
        </authorList>
    </citation>
    <scope>NUCLEOTIDE SEQUENCE [LARGE SCALE GENOMIC DNA]</scope>
    <source>
        <strain evidence="2 3">CIRAD86</strain>
    </source>
</reference>
<accession>M3AKH4</accession>
<sequence>MRWLYEDETNGRQCRIRLNIDKGTVNSCSCTWTRTRCEGIIAQASGRCKRRRDGAQDDFVPQAFQLCRTFKYKALHIPRSSPSPSHPTQSQNTPTTSSPLPSNAKERKEVGNRLDPRFNVGEFFVTPFDQADVEQQDGVAGFTCTGELNIALSPPMRRYGKSMSMKDGKRQRQ</sequence>
<proteinExistence type="predicted"/>
<dbReference type="AlphaFoldDB" id="M3AKH4"/>
<dbReference type="VEuPathDB" id="FungiDB:MYCFIDRAFT_173950"/>
<evidence type="ECO:0000256" key="1">
    <source>
        <dbReference type="SAM" id="MobiDB-lite"/>
    </source>
</evidence>
<dbReference type="HOGENOM" id="CLU_1548294_0_0_1"/>
<dbReference type="Proteomes" id="UP000016932">
    <property type="component" value="Unassembled WGS sequence"/>
</dbReference>
<name>M3AKH4_PSEFD</name>
<evidence type="ECO:0000313" key="2">
    <source>
        <dbReference type="EMBL" id="EME85086.1"/>
    </source>
</evidence>
<organism evidence="2 3">
    <name type="scientific">Pseudocercospora fijiensis (strain CIRAD86)</name>
    <name type="common">Black leaf streak disease fungus</name>
    <name type="synonym">Mycosphaerella fijiensis</name>
    <dbReference type="NCBI Taxonomy" id="383855"/>
    <lineage>
        <taxon>Eukaryota</taxon>
        <taxon>Fungi</taxon>
        <taxon>Dikarya</taxon>
        <taxon>Ascomycota</taxon>
        <taxon>Pezizomycotina</taxon>
        <taxon>Dothideomycetes</taxon>
        <taxon>Dothideomycetidae</taxon>
        <taxon>Mycosphaerellales</taxon>
        <taxon>Mycosphaerellaceae</taxon>
        <taxon>Pseudocercospora</taxon>
    </lineage>
</organism>
<keyword evidence="3" id="KW-1185">Reference proteome</keyword>
<dbReference type="EMBL" id="KB446557">
    <property type="protein sequence ID" value="EME85086.1"/>
    <property type="molecule type" value="Genomic_DNA"/>
</dbReference>